<dbReference type="InterPro" id="IPR052893">
    <property type="entry name" value="TCS_response_regulator"/>
</dbReference>
<dbReference type="SUPFAM" id="SSF52172">
    <property type="entry name" value="CheY-like"/>
    <property type="match status" value="1"/>
</dbReference>
<accession>A0A1H2D731</accession>
<dbReference type="InterPro" id="IPR011006">
    <property type="entry name" value="CheY-like_superfamily"/>
</dbReference>
<protein>
    <submittedName>
        <fullName evidence="3">Response regulator receiver domain-containing protein</fullName>
    </submittedName>
</protein>
<dbReference type="PANTHER" id="PTHR44520:SF1">
    <property type="entry name" value="TWO-COMPONENT SYSTEM REGULATORY PROTEIN"/>
    <property type="match status" value="1"/>
</dbReference>
<evidence type="ECO:0000313" key="3">
    <source>
        <dbReference type="EMBL" id="SDT78357.1"/>
    </source>
</evidence>
<gene>
    <name evidence="3" type="ORF">SAMN04489716_8339</name>
</gene>
<dbReference type="Pfam" id="PF00072">
    <property type="entry name" value="Response_reg"/>
    <property type="match status" value="1"/>
</dbReference>
<dbReference type="Proteomes" id="UP000198688">
    <property type="component" value="Chromosome I"/>
</dbReference>
<dbReference type="InterPro" id="IPR001789">
    <property type="entry name" value="Sig_transdc_resp-reg_receiver"/>
</dbReference>
<dbReference type="CDD" id="cd17557">
    <property type="entry name" value="REC_Rcp-like"/>
    <property type="match status" value="1"/>
</dbReference>
<keyword evidence="4" id="KW-1185">Reference proteome</keyword>
<sequence>MSDFPSVLVVEDSDVDMEAIVRVLRRSHPHVHVDRLADGGEAVSWLLKAARLPRVVLLDLNLVGKDGRDVLRGIRREAALAELPVVVLTSSTNPRDVEECYAAGATGYLFKSVDFALLQSTLTAGIEYWLRQPLSS</sequence>
<evidence type="ECO:0000259" key="2">
    <source>
        <dbReference type="PROSITE" id="PS50110"/>
    </source>
</evidence>
<proteinExistence type="predicted"/>
<dbReference type="EMBL" id="LT629758">
    <property type="protein sequence ID" value="SDT78357.1"/>
    <property type="molecule type" value="Genomic_DNA"/>
</dbReference>
<dbReference type="AlphaFoldDB" id="A0A1H2D731"/>
<dbReference type="SMART" id="SM00448">
    <property type="entry name" value="REC"/>
    <property type="match status" value="1"/>
</dbReference>
<organism evidence="3 4">
    <name type="scientific">Actinoplanes derwentensis</name>
    <dbReference type="NCBI Taxonomy" id="113562"/>
    <lineage>
        <taxon>Bacteria</taxon>
        <taxon>Bacillati</taxon>
        <taxon>Actinomycetota</taxon>
        <taxon>Actinomycetes</taxon>
        <taxon>Micromonosporales</taxon>
        <taxon>Micromonosporaceae</taxon>
        <taxon>Actinoplanes</taxon>
    </lineage>
</organism>
<feature type="domain" description="Response regulatory" evidence="2">
    <location>
        <begin position="6"/>
        <end position="126"/>
    </location>
</feature>
<evidence type="ECO:0000313" key="4">
    <source>
        <dbReference type="Proteomes" id="UP000198688"/>
    </source>
</evidence>
<dbReference type="PANTHER" id="PTHR44520">
    <property type="entry name" value="RESPONSE REGULATOR RCP1-RELATED"/>
    <property type="match status" value="1"/>
</dbReference>
<feature type="modified residue" description="4-aspartylphosphate" evidence="1">
    <location>
        <position position="59"/>
    </location>
</feature>
<name>A0A1H2D731_9ACTN</name>
<dbReference type="Gene3D" id="3.40.50.2300">
    <property type="match status" value="1"/>
</dbReference>
<evidence type="ECO:0000256" key="1">
    <source>
        <dbReference type="PROSITE-ProRule" id="PRU00169"/>
    </source>
</evidence>
<dbReference type="OrthoDB" id="3698783at2"/>
<dbReference type="GO" id="GO:0000160">
    <property type="term" value="P:phosphorelay signal transduction system"/>
    <property type="evidence" value="ECO:0007669"/>
    <property type="project" value="InterPro"/>
</dbReference>
<dbReference type="RefSeq" id="WP_092554225.1">
    <property type="nucleotide sequence ID" value="NZ_BOMJ01000117.1"/>
</dbReference>
<keyword evidence="1" id="KW-0597">Phosphoprotein</keyword>
<dbReference type="PROSITE" id="PS50110">
    <property type="entry name" value="RESPONSE_REGULATORY"/>
    <property type="match status" value="1"/>
</dbReference>
<reference evidence="3 4" key="1">
    <citation type="submission" date="2016-10" db="EMBL/GenBank/DDBJ databases">
        <authorList>
            <person name="de Groot N.N."/>
        </authorList>
    </citation>
    <scope>NUCLEOTIDE SEQUENCE [LARGE SCALE GENOMIC DNA]</scope>
    <source>
        <strain evidence="3 4">DSM 43941</strain>
    </source>
</reference>
<dbReference type="STRING" id="113562.SAMN04489716_8339"/>